<gene>
    <name evidence="7" type="ORF">I6H42_06670</name>
</gene>
<comment type="subcellular location">
    <subcellularLocation>
        <location evidence="1">Membrane</location>
        <topology evidence="1">Multi-pass membrane protein</topology>
    </subcellularLocation>
</comment>
<feature type="transmembrane region" description="Helical" evidence="6">
    <location>
        <begin position="119"/>
        <end position="138"/>
    </location>
</feature>
<dbReference type="Proteomes" id="UP000595220">
    <property type="component" value="Chromosome"/>
</dbReference>
<dbReference type="GO" id="GO:0005315">
    <property type="term" value="F:phosphate transmembrane transporter activity"/>
    <property type="evidence" value="ECO:0007669"/>
    <property type="project" value="InterPro"/>
</dbReference>
<evidence type="ECO:0000256" key="2">
    <source>
        <dbReference type="ARBA" id="ARBA00022448"/>
    </source>
</evidence>
<keyword evidence="2" id="KW-0813">Transport</keyword>
<feature type="transmembrane region" description="Helical" evidence="6">
    <location>
        <begin position="321"/>
        <end position="347"/>
    </location>
</feature>
<name>A0AAQ0BVL1_9ACTO</name>
<evidence type="ECO:0000256" key="4">
    <source>
        <dbReference type="ARBA" id="ARBA00022989"/>
    </source>
</evidence>
<evidence type="ECO:0000256" key="3">
    <source>
        <dbReference type="ARBA" id="ARBA00022692"/>
    </source>
</evidence>
<reference evidence="7 8" key="1">
    <citation type="submission" date="2020-12" db="EMBL/GenBank/DDBJ databases">
        <title>FDA dAtabase for Regulatory Grade micrObial Sequences (FDA-ARGOS): Supporting development and validation of Infectious Disease Dx tests.</title>
        <authorList>
            <person name="Sproer C."/>
            <person name="Gronow S."/>
            <person name="Severitt S."/>
            <person name="Schroder I."/>
            <person name="Tallon L."/>
            <person name="Sadzewicz L."/>
            <person name="Zhao X."/>
            <person name="Boylan J."/>
            <person name="Ott S."/>
            <person name="Bowen H."/>
            <person name="Vavikolanu K."/>
            <person name="Mehta A."/>
            <person name="Aluvathingal J."/>
            <person name="Nadendla S."/>
            <person name="Lowell S."/>
            <person name="Myers T."/>
            <person name="Yan Y."/>
            <person name="Sichtig H."/>
        </authorList>
    </citation>
    <scope>NUCLEOTIDE SEQUENCE [LARGE SCALE GENOMIC DNA]</scope>
    <source>
        <strain evidence="7 8">FDAARGOS_985</strain>
    </source>
</reference>
<protein>
    <submittedName>
        <fullName evidence="7">Inorganic phosphate transporter</fullName>
    </submittedName>
</protein>
<dbReference type="PANTHER" id="PTHR11101">
    <property type="entry name" value="PHOSPHATE TRANSPORTER"/>
    <property type="match status" value="1"/>
</dbReference>
<organism evidence="7 8">
    <name type="scientific">Schaalia meyeri</name>
    <dbReference type="NCBI Taxonomy" id="52773"/>
    <lineage>
        <taxon>Bacteria</taxon>
        <taxon>Bacillati</taxon>
        <taxon>Actinomycetota</taxon>
        <taxon>Actinomycetes</taxon>
        <taxon>Actinomycetales</taxon>
        <taxon>Actinomycetaceae</taxon>
        <taxon>Schaalia</taxon>
    </lineage>
</organism>
<dbReference type="InterPro" id="IPR001204">
    <property type="entry name" value="Phos_transporter"/>
</dbReference>
<sequence length="354" mass="37521">MDLNLILVSVVIAVALFFSYTNGFHDAANAIATSVSTRAWTPRAALLMAAVMNVVGAMMGTAVAKTVGKGIISISRYAESTQPEMQHKGLVIILAALLGACIWNLVTWWFGLPSSSSHALIGGLVGAGIMSGTAVHWWGILDHVIIPMFASPIIGFIVGYIVMRCVLQLLRKAQYHRSMRRFRAAQRFSSAAMALGHGIQDAQKTMGIIIMALLAGGYGETHQIYDPITGDLTVPLWVKVSGALAISLGTMAGGGRIMRTIGRKIIDLDPARAFTAEAVSSSILYLCSYVIHAPISTTQVVSTAIMGVGCTKRFSAVRWGVAGNIVVAWFLTLPAAALVSAIVYLAVALPLGVH</sequence>
<feature type="transmembrane region" description="Helical" evidence="6">
    <location>
        <begin position="6"/>
        <end position="23"/>
    </location>
</feature>
<evidence type="ECO:0000313" key="7">
    <source>
        <dbReference type="EMBL" id="QQC43479.1"/>
    </source>
</evidence>
<proteinExistence type="predicted"/>
<evidence type="ECO:0000256" key="6">
    <source>
        <dbReference type="SAM" id="Phobius"/>
    </source>
</evidence>
<evidence type="ECO:0000256" key="1">
    <source>
        <dbReference type="ARBA" id="ARBA00004141"/>
    </source>
</evidence>
<keyword evidence="8" id="KW-1185">Reference proteome</keyword>
<dbReference type="Pfam" id="PF01384">
    <property type="entry name" value="PHO4"/>
    <property type="match status" value="1"/>
</dbReference>
<keyword evidence="5 6" id="KW-0472">Membrane</keyword>
<feature type="transmembrane region" description="Helical" evidence="6">
    <location>
        <begin position="44"/>
        <end position="64"/>
    </location>
</feature>
<dbReference type="EMBL" id="CP066065">
    <property type="protein sequence ID" value="QQC43479.1"/>
    <property type="molecule type" value="Genomic_DNA"/>
</dbReference>
<evidence type="ECO:0000313" key="8">
    <source>
        <dbReference type="Proteomes" id="UP000595220"/>
    </source>
</evidence>
<dbReference type="RefSeq" id="WP_070778537.1">
    <property type="nucleotide sequence ID" value="NZ_CP066065.1"/>
</dbReference>
<dbReference type="GO" id="GO:0035435">
    <property type="term" value="P:phosphate ion transmembrane transport"/>
    <property type="evidence" value="ECO:0007669"/>
    <property type="project" value="TreeGrafter"/>
</dbReference>
<accession>A0AAQ0BVL1</accession>
<feature type="transmembrane region" description="Helical" evidence="6">
    <location>
        <begin position="144"/>
        <end position="167"/>
    </location>
</feature>
<dbReference type="AlphaFoldDB" id="A0AAQ0BVL1"/>
<evidence type="ECO:0000256" key="5">
    <source>
        <dbReference type="ARBA" id="ARBA00023136"/>
    </source>
</evidence>
<keyword evidence="3 6" id="KW-0812">Transmembrane</keyword>
<feature type="transmembrane region" description="Helical" evidence="6">
    <location>
        <begin position="90"/>
        <end position="112"/>
    </location>
</feature>
<keyword evidence="4 6" id="KW-1133">Transmembrane helix</keyword>
<dbReference type="GO" id="GO:0016020">
    <property type="term" value="C:membrane"/>
    <property type="evidence" value="ECO:0007669"/>
    <property type="project" value="UniProtKB-SubCell"/>
</dbReference>
<dbReference type="PANTHER" id="PTHR11101:SF80">
    <property type="entry name" value="PHOSPHATE TRANSPORTER"/>
    <property type="match status" value="1"/>
</dbReference>